<dbReference type="SUPFAM" id="SSF53850">
    <property type="entry name" value="Periplasmic binding protein-like II"/>
    <property type="match status" value="1"/>
</dbReference>
<evidence type="ECO:0000313" key="3">
    <source>
        <dbReference type="Proteomes" id="UP000244962"/>
    </source>
</evidence>
<sequence length="371" mass="39978">MRPGVCRCSKGLNVNYRTVRSTSIAALLIGAVALTGCSADPEASSSEAPAESSGTLIVYTNSNSDGRGEWVTEKAAEAGIEIEIVGLGGADLANRIVAEKNNPVGDVVYGLNNMYFETLKEEEAIDGYEPSWAAEVDQESGDPDDGAFWPLVEQAIVTVYDTNTVSESDAPTETSDLWSDSSYEGRYEVNTVLGQATPQLILAGLLSQYVDEDGDLGISDEGWEEVEKYFANGSPAVEGTDLYARLTRGEVDYGVIPSSGITARDAEYGTKTGVISPKAGVPYVTEQISVIAGTSKQDQAEEFIDWFGSAEVQGEFAKEFSAYPVNETARAEALPEVIELIDSLKKQDIDYGFVRENISAWVEKTELEYLP</sequence>
<dbReference type="PANTHER" id="PTHR30006">
    <property type="entry name" value="THIAMINE-BINDING PERIPLASMIC PROTEIN-RELATED"/>
    <property type="match status" value="1"/>
</dbReference>
<dbReference type="InterPro" id="IPR006059">
    <property type="entry name" value="SBP"/>
</dbReference>
<keyword evidence="1" id="KW-0732">Signal</keyword>
<keyword evidence="3" id="KW-1185">Reference proteome</keyword>
<dbReference type="Pfam" id="PF13416">
    <property type="entry name" value="SBP_bac_8"/>
    <property type="match status" value="1"/>
</dbReference>
<dbReference type="Gene3D" id="3.40.190.10">
    <property type="entry name" value="Periplasmic binding protein-like II"/>
    <property type="match status" value="2"/>
</dbReference>
<dbReference type="GO" id="GO:0030975">
    <property type="term" value="F:thiamine binding"/>
    <property type="evidence" value="ECO:0007669"/>
    <property type="project" value="TreeGrafter"/>
</dbReference>
<name>A0A2U1TAK0_9MICO</name>
<dbReference type="GO" id="GO:0030976">
    <property type="term" value="F:thiamine pyrophosphate binding"/>
    <property type="evidence" value="ECO:0007669"/>
    <property type="project" value="TreeGrafter"/>
</dbReference>
<proteinExistence type="predicted"/>
<comment type="caution">
    <text evidence="2">The sequence shown here is derived from an EMBL/GenBank/DDBJ whole genome shotgun (WGS) entry which is preliminary data.</text>
</comment>
<dbReference type="CDD" id="cd13551">
    <property type="entry name" value="PBP2_Fbp_like_5"/>
    <property type="match status" value="1"/>
</dbReference>
<evidence type="ECO:0000256" key="1">
    <source>
        <dbReference type="ARBA" id="ARBA00022729"/>
    </source>
</evidence>
<accession>A0A2U1TAK0</accession>
<dbReference type="GO" id="GO:0030288">
    <property type="term" value="C:outer membrane-bounded periplasmic space"/>
    <property type="evidence" value="ECO:0007669"/>
    <property type="project" value="TreeGrafter"/>
</dbReference>
<evidence type="ECO:0000313" key="2">
    <source>
        <dbReference type="EMBL" id="PWC04726.1"/>
    </source>
</evidence>
<dbReference type="Proteomes" id="UP000244962">
    <property type="component" value="Unassembled WGS sequence"/>
</dbReference>
<dbReference type="PANTHER" id="PTHR30006:SF2">
    <property type="entry name" value="ABC TRANSPORTER SUBSTRATE-BINDING PROTEIN"/>
    <property type="match status" value="1"/>
</dbReference>
<organism evidence="2 3">
    <name type="scientific">Mycetocola zhujimingii</name>
    <dbReference type="NCBI Taxonomy" id="2079792"/>
    <lineage>
        <taxon>Bacteria</taxon>
        <taxon>Bacillati</taxon>
        <taxon>Actinomycetota</taxon>
        <taxon>Actinomycetes</taxon>
        <taxon>Micrococcales</taxon>
        <taxon>Microbacteriaceae</taxon>
        <taxon>Mycetocola</taxon>
    </lineage>
</organism>
<dbReference type="PIRSF" id="PIRSF002825">
    <property type="entry name" value="CfbpA"/>
    <property type="match status" value="1"/>
</dbReference>
<dbReference type="GO" id="GO:0015888">
    <property type="term" value="P:thiamine transport"/>
    <property type="evidence" value="ECO:0007669"/>
    <property type="project" value="TreeGrafter"/>
</dbReference>
<gene>
    <name evidence="2" type="ORF">DF223_14920</name>
</gene>
<dbReference type="AlphaFoldDB" id="A0A2U1TAK0"/>
<reference evidence="3" key="1">
    <citation type="submission" date="2018-04" db="EMBL/GenBank/DDBJ databases">
        <authorList>
            <person name="Liu S."/>
            <person name="Wang Z."/>
            <person name="Li J."/>
        </authorList>
    </citation>
    <scope>NUCLEOTIDE SEQUENCE [LARGE SCALE GENOMIC DNA]</scope>
    <source>
        <strain evidence="3">622</strain>
    </source>
</reference>
<dbReference type="EMBL" id="QEFB01000018">
    <property type="protein sequence ID" value="PWC04726.1"/>
    <property type="molecule type" value="Genomic_DNA"/>
</dbReference>
<dbReference type="InterPro" id="IPR026045">
    <property type="entry name" value="Ferric-bd"/>
</dbReference>
<protein>
    <submittedName>
        <fullName evidence="2">ABC transporter substrate-binding protein</fullName>
    </submittedName>
</protein>